<dbReference type="SUPFAM" id="SSF101478">
    <property type="entry name" value="ADP-ribosylglycohydrolase"/>
    <property type="match status" value="1"/>
</dbReference>
<evidence type="ECO:0000313" key="6">
    <source>
        <dbReference type="Proteomes" id="UP000465360"/>
    </source>
</evidence>
<gene>
    <name evidence="5" type="ORF">MBOU_54890</name>
</gene>
<feature type="binding site" evidence="3">
    <location>
        <position position="58"/>
    </location>
    <ligand>
        <name>Mg(2+)</name>
        <dbReference type="ChEBI" id="CHEBI:18420"/>
        <label>1</label>
    </ligand>
</feature>
<comment type="cofactor">
    <cofactor evidence="3">
        <name>Mg(2+)</name>
        <dbReference type="ChEBI" id="CHEBI:18420"/>
    </cofactor>
    <text evidence="3">Binds 2 magnesium ions per subunit.</text>
</comment>
<evidence type="ECO:0000313" key="5">
    <source>
        <dbReference type="EMBL" id="GFG93447.1"/>
    </source>
</evidence>
<dbReference type="InterPro" id="IPR036705">
    <property type="entry name" value="Ribosyl_crysJ1_sf"/>
</dbReference>
<evidence type="ECO:0000256" key="2">
    <source>
        <dbReference type="ARBA" id="ARBA00022801"/>
    </source>
</evidence>
<dbReference type="Proteomes" id="UP000465360">
    <property type="component" value="Unassembled WGS sequence"/>
</dbReference>
<dbReference type="SUPFAM" id="SSF52799">
    <property type="entry name" value="(Phosphotyrosine protein) phosphatases II"/>
    <property type="match status" value="1"/>
</dbReference>
<feature type="binding site" evidence="3">
    <location>
        <position position="270"/>
    </location>
    <ligand>
        <name>Mg(2+)</name>
        <dbReference type="ChEBI" id="CHEBI:18420"/>
        <label>1</label>
    </ligand>
</feature>
<dbReference type="InterPro" id="IPR000340">
    <property type="entry name" value="Dual-sp_phosphatase_cat-dom"/>
</dbReference>
<organism evidence="5 6">
    <name type="scientific">Mycobacterium bourgelatii</name>
    <dbReference type="NCBI Taxonomy" id="1273442"/>
    <lineage>
        <taxon>Bacteria</taxon>
        <taxon>Bacillati</taxon>
        <taxon>Actinomycetota</taxon>
        <taxon>Actinomycetes</taxon>
        <taxon>Mycobacteriales</taxon>
        <taxon>Mycobacteriaceae</taxon>
        <taxon>Mycobacterium</taxon>
    </lineage>
</organism>
<feature type="binding site" evidence="3">
    <location>
        <position position="267"/>
    </location>
    <ligand>
        <name>Mg(2+)</name>
        <dbReference type="ChEBI" id="CHEBI:18420"/>
        <label>1</label>
    </ligand>
</feature>
<dbReference type="GO" id="GO:0016787">
    <property type="term" value="F:hydrolase activity"/>
    <property type="evidence" value="ECO:0007669"/>
    <property type="project" value="UniProtKB-KW"/>
</dbReference>
<dbReference type="GO" id="GO:0046872">
    <property type="term" value="F:metal ion binding"/>
    <property type="evidence" value="ECO:0007669"/>
    <property type="project" value="UniProtKB-KW"/>
</dbReference>
<dbReference type="InterPro" id="IPR050792">
    <property type="entry name" value="ADP-ribosylglycohydrolase"/>
</dbReference>
<keyword evidence="6" id="KW-1185">Reference proteome</keyword>
<dbReference type="Gene3D" id="3.90.190.10">
    <property type="entry name" value="Protein tyrosine phosphatase superfamily"/>
    <property type="match status" value="1"/>
</dbReference>
<keyword evidence="3" id="KW-0460">Magnesium</keyword>
<feature type="domain" description="Dual specificity phosphatase catalytic" evidence="4">
    <location>
        <begin position="378"/>
        <end position="465"/>
    </location>
</feature>
<evidence type="ECO:0000256" key="3">
    <source>
        <dbReference type="PIRSR" id="PIRSR605502-1"/>
    </source>
</evidence>
<dbReference type="PANTHER" id="PTHR16222:SF24">
    <property type="entry name" value="ADP-RIBOSYLHYDROLASE ARH3"/>
    <property type="match status" value="1"/>
</dbReference>
<evidence type="ECO:0000259" key="4">
    <source>
        <dbReference type="Pfam" id="PF00782"/>
    </source>
</evidence>
<dbReference type="AlphaFoldDB" id="A0A7I9YY46"/>
<feature type="binding site" evidence="3">
    <location>
        <position position="59"/>
    </location>
    <ligand>
        <name>Mg(2+)</name>
        <dbReference type="ChEBI" id="CHEBI:18420"/>
        <label>1</label>
    </ligand>
</feature>
<dbReference type="InterPro" id="IPR029021">
    <property type="entry name" value="Prot-tyrosine_phosphatase-like"/>
</dbReference>
<dbReference type="InterPro" id="IPR005502">
    <property type="entry name" value="Ribosyl_crysJ1"/>
</dbReference>
<dbReference type="Pfam" id="PF00782">
    <property type="entry name" value="DSPc"/>
    <property type="match status" value="1"/>
</dbReference>
<accession>A0A7I9YY46</accession>
<sequence>MNDTLKSHRTDRAIGAVVGSAVADALGSQYEFGSAHPDTFEPTFGRSVFGHEVGEWTDDTQMAMPILEELANGASLNDATTLGRILAVWQRWHHDAKDVGNQTGAVLGALGDDLTEDAGRAAAREIHERRGYSGGNGSLMRTGPVALGYLADGQEADLADAAARIAQLTHWELDNVDAVVLWCLAIRHAIRTGQFDLRAGLEFVPAGARRDRWSDLIDQATAAGAHPRDFRQDNGRVVVAFRAAAAAIQGATDFRSAITCAIRGGGDTDTVAAIAGSLAGALYGVSGIPLSWQRKVHGWPDYDVHDLSGLAFLAARQGRPTADGYPTAPTVPSAHFLRTAPVQHPADPGVWLGSQNALDVLPDSVTAVVSLCRVGTAEVPKGLESIQIRLIDQPGHNLNLDFTLADATDVIAELRGEGKEVFVHCAEARSRTAAVGALYAIRHCGAATEQAWTQVKSVLPYFDPSPENQDAVNRLALEG</sequence>
<evidence type="ECO:0000256" key="1">
    <source>
        <dbReference type="ARBA" id="ARBA00010702"/>
    </source>
</evidence>
<keyword evidence="3" id="KW-0479">Metal-binding</keyword>
<keyword evidence="2 5" id="KW-0378">Hydrolase</keyword>
<protein>
    <submittedName>
        <fullName evidence="5">Ribosylglycohydrolase</fullName>
    </submittedName>
</protein>
<feature type="binding site" evidence="3">
    <location>
        <position position="57"/>
    </location>
    <ligand>
        <name>Mg(2+)</name>
        <dbReference type="ChEBI" id="CHEBI:18420"/>
        <label>1</label>
    </ligand>
</feature>
<dbReference type="CDD" id="cd14498">
    <property type="entry name" value="DSP"/>
    <property type="match status" value="1"/>
</dbReference>
<dbReference type="Gene3D" id="1.10.4080.10">
    <property type="entry name" value="ADP-ribosylation/Crystallin J1"/>
    <property type="match status" value="1"/>
</dbReference>
<proteinExistence type="inferred from homology"/>
<comment type="similarity">
    <text evidence="1">Belongs to the ADP-ribosylglycohydrolase family.</text>
</comment>
<dbReference type="RefSeq" id="WP_163719206.1">
    <property type="nucleotide sequence ID" value="NZ_BLKZ01000002.1"/>
</dbReference>
<feature type="binding site" evidence="3">
    <location>
        <position position="269"/>
    </location>
    <ligand>
        <name>Mg(2+)</name>
        <dbReference type="ChEBI" id="CHEBI:18420"/>
        <label>1</label>
    </ligand>
</feature>
<comment type="caution">
    <text evidence="5">The sequence shown here is derived from an EMBL/GenBank/DDBJ whole genome shotgun (WGS) entry which is preliminary data.</text>
</comment>
<dbReference type="PANTHER" id="PTHR16222">
    <property type="entry name" value="ADP-RIBOSYLGLYCOHYDROLASE"/>
    <property type="match status" value="1"/>
</dbReference>
<dbReference type="Pfam" id="PF03747">
    <property type="entry name" value="ADP_ribosyl_GH"/>
    <property type="match status" value="1"/>
</dbReference>
<reference evidence="5 6" key="1">
    <citation type="journal article" date="2019" name="Emerg. Microbes Infect.">
        <title>Comprehensive subspecies identification of 175 nontuberculous mycobacteria species based on 7547 genomic profiles.</title>
        <authorList>
            <person name="Matsumoto Y."/>
            <person name="Kinjo T."/>
            <person name="Motooka D."/>
            <person name="Nabeya D."/>
            <person name="Jung N."/>
            <person name="Uechi K."/>
            <person name="Horii T."/>
            <person name="Iida T."/>
            <person name="Fujita J."/>
            <person name="Nakamura S."/>
        </authorList>
    </citation>
    <scope>NUCLEOTIDE SEQUENCE [LARGE SCALE GENOMIC DNA]</scope>
    <source>
        <strain evidence="5 6">JCM 30725</strain>
    </source>
</reference>
<dbReference type="EMBL" id="BLKZ01000002">
    <property type="protein sequence ID" value="GFG93447.1"/>
    <property type="molecule type" value="Genomic_DNA"/>
</dbReference>
<name>A0A7I9YY46_MYCBU</name>